<dbReference type="PANTHER" id="PTHR23360:SF5">
    <property type="entry name" value="G-PROTEIN COUPLED RECEPTORS FAMILY 1 PROFILE DOMAIN-CONTAINING PROTEIN"/>
    <property type="match status" value="1"/>
</dbReference>
<dbReference type="InterPro" id="IPR047130">
    <property type="entry name" value="7TM_GPCR_Srsx_nematod"/>
</dbReference>
<feature type="non-terminal residue" evidence="2">
    <location>
        <position position="1"/>
    </location>
</feature>
<dbReference type="AlphaFoldDB" id="A0AAN5CIW5"/>
<feature type="transmembrane region" description="Helical" evidence="1">
    <location>
        <begin position="69"/>
        <end position="91"/>
    </location>
</feature>
<keyword evidence="1" id="KW-0812">Transmembrane</keyword>
<reference evidence="3" key="1">
    <citation type="submission" date="2022-10" db="EMBL/GenBank/DDBJ databases">
        <title>Genome assembly of Pristionchus species.</title>
        <authorList>
            <person name="Yoshida K."/>
            <person name="Sommer R.J."/>
        </authorList>
    </citation>
    <scope>NUCLEOTIDE SEQUENCE [LARGE SCALE GENOMIC DNA]</scope>
    <source>
        <strain evidence="3">RS5460</strain>
    </source>
</reference>
<protein>
    <recommendedName>
        <fullName evidence="4">G protein-coupled receptor</fullName>
    </recommendedName>
</protein>
<dbReference type="EMBL" id="BTRK01000004">
    <property type="protein sequence ID" value="GMR45249.1"/>
    <property type="molecule type" value="Genomic_DNA"/>
</dbReference>
<dbReference type="Proteomes" id="UP001328107">
    <property type="component" value="Unassembled WGS sequence"/>
</dbReference>
<evidence type="ECO:0000313" key="2">
    <source>
        <dbReference type="EMBL" id="GMR45249.1"/>
    </source>
</evidence>
<comment type="caution">
    <text evidence="2">The sequence shown here is derived from an EMBL/GenBank/DDBJ whole genome shotgun (WGS) entry which is preliminary data.</text>
</comment>
<name>A0AAN5CIW5_9BILA</name>
<feature type="transmembrane region" description="Helical" evidence="1">
    <location>
        <begin position="46"/>
        <end position="63"/>
    </location>
</feature>
<evidence type="ECO:0008006" key="4">
    <source>
        <dbReference type="Google" id="ProtNLM"/>
    </source>
</evidence>
<dbReference type="PANTHER" id="PTHR23360">
    <property type="entry name" value="G-PROTEIN COUPLED RECEPTORS FAMILY 1 PROFILE DOMAIN-CONTAINING PROTEIN-RELATED"/>
    <property type="match status" value="1"/>
</dbReference>
<keyword evidence="3" id="KW-1185">Reference proteome</keyword>
<keyword evidence="1" id="KW-0472">Membrane</keyword>
<gene>
    <name evidence="2" type="ORF">PMAYCL1PPCAC_15444</name>
</gene>
<sequence length="122" mass="13796">IEFEESDWRLIHISFSVTAIVSLIGISLNSLLFFTTLKSKNLRSSCYILIGCCSAFDVIHQLIPEICVSAGVFCVFCIGVDRLLSSLGLISFKTNRKWLYLSVTLVKVLSYHRLLDFVNLMK</sequence>
<feature type="transmembrane region" description="Helical" evidence="1">
    <location>
        <begin position="12"/>
        <end position="34"/>
    </location>
</feature>
<dbReference type="SUPFAM" id="SSF81321">
    <property type="entry name" value="Family A G protein-coupled receptor-like"/>
    <property type="match status" value="1"/>
</dbReference>
<organism evidence="2 3">
    <name type="scientific">Pristionchus mayeri</name>
    <dbReference type="NCBI Taxonomy" id="1317129"/>
    <lineage>
        <taxon>Eukaryota</taxon>
        <taxon>Metazoa</taxon>
        <taxon>Ecdysozoa</taxon>
        <taxon>Nematoda</taxon>
        <taxon>Chromadorea</taxon>
        <taxon>Rhabditida</taxon>
        <taxon>Rhabditina</taxon>
        <taxon>Diplogasteromorpha</taxon>
        <taxon>Diplogasteroidea</taxon>
        <taxon>Neodiplogasteridae</taxon>
        <taxon>Pristionchus</taxon>
    </lineage>
</organism>
<evidence type="ECO:0000313" key="3">
    <source>
        <dbReference type="Proteomes" id="UP001328107"/>
    </source>
</evidence>
<accession>A0AAN5CIW5</accession>
<keyword evidence="1" id="KW-1133">Transmembrane helix</keyword>
<evidence type="ECO:0000256" key="1">
    <source>
        <dbReference type="SAM" id="Phobius"/>
    </source>
</evidence>
<proteinExistence type="predicted"/>